<keyword evidence="1" id="KW-0812">Transmembrane</keyword>
<evidence type="ECO:0000256" key="1">
    <source>
        <dbReference type="SAM" id="Phobius"/>
    </source>
</evidence>
<evidence type="ECO:0000313" key="2">
    <source>
        <dbReference type="EMBL" id="AFK41414.1"/>
    </source>
</evidence>
<dbReference type="AlphaFoldDB" id="I3SMC2"/>
<dbReference type="EMBL" id="BT141620">
    <property type="protein sequence ID" value="AFK41414.1"/>
    <property type="molecule type" value="mRNA"/>
</dbReference>
<feature type="transmembrane region" description="Helical" evidence="1">
    <location>
        <begin position="12"/>
        <end position="34"/>
    </location>
</feature>
<feature type="transmembrane region" description="Helical" evidence="1">
    <location>
        <begin position="46"/>
        <end position="65"/>
    </location>
</feature>
<name>I3SMC2_LOTJA</name>
<sequence>MYMLDKLLTNSLFNLLCSCGFFVLDYDLLIGLVGVACFVGDHPETYVMFVGVSSNFDSTVVVSWLKWKSKDLISLKVAG</sequence>
<organism evidence="2">
    <name type="scientific">Lotus japonicus</name>
    <name type="common">Lotus corniculatus var. japonicus</name>
    <dbReference type="NCBI Taxonomy" id="34305"/>
    <lineage>
        <taxon>Eukaryota</taxon>
        <taxon>Viridiplantae</taxon>
        <taxon>Streptophyta</taxon>
        <taxon>Embryophyta</taxon>
        <taxon>Tracheophyta</taxon>
        <taxon>Spermatophyta</taxon>
        <taxon>Magnoliopsida</taxon>
        <taxon>eudicotyledons</taxon>
        <taxon>Gunneridae</taxon>
        <taxon>Pentapetalae</taxon>
        <taxon>rosids</taxon>
        <taxon>fabids</taxon>
        <taxon>Fabales</taxon>
        <taxon>Fabaceae</taxon>
        <taxon>Papilionoideae</taxon>
        <taxon>50 kb inversion clade</taxon>
        <taxon>NPAAA clade</taxon>
        <taxon>Hologalegina</taxon>
        <taxon>robinioid clade</taxon>
        <taxon>Loteae</taxon>
        <taxon>Lotus</taxon>
    </lineage>
</organism>
<dbReference type="PROSITE" id="PS51257">
    <property type="entry name" value="PROKAR_LIPOPROTEIN"/>
    <property type="match status" value="1"/>
</dbReference>
<keyword evidence="1" id="KW-1133">Transmembrane helix</keyword>
<accession>I3SMC2</accession>
<reference evidence="2" key="1">
    <citation type="submission" date="2012-05" db="EMBL/GenBank/DDBJ databases">
        <authorList>
            <person name="Krishnakumar V."/>
            <person name="Cheung F."/>
            <person name="Xiao Y."/>
            <person name="Chan A."/>
            <person name="Moskal W.A."/>
            <person name="Town C.D."/>
        </authorList>
    </citation>
    <scope>NUCLEOTIDE SEQUENCE</scope>
</reference>
<protein>
    <submittedName>
        <fullName evidence="2">Uncharacterized protein</fullName>
    </submittedName>
</protein>
<keyword evidence="1" id="KW-0472">Membrane</keyword>
<proteinExistence type="evidence at transcript level"/>